<sequence length="85" mass="9839">MEDDRLSFKSSERHSNLESTLQMNAALSKKHVTIHSTSEGRLYYQNHETKTSSWLPPLDCWYSGDQGLPYGWEVAVDKKGKPYYI</sequence>
<dbReference type="InterPro" id="IPR036020">
    <property type="entry name" value="WW_dom_sf"/>
</dbReference>
<dbReference type="PANTHER" id="PTHR10316">
    <property type="entry name" value="MEMBRANE ASSOCIATED GUANYLATE KINASE-RELATED"/>
    <property type="match status" value="1"/>
</dbReference>
<keyword evidence="4" id="KW-1185">Reference proteome</keyword>
<dbReference type="AlphaFoldDB" id="A0A443QKN1"/>
<dbReference type="GO" id="GO:0007165">
    <property type="term" value="P:signal transduction"/>
    <property type="evidence" value="ECO:0007669"/>
    <property type="project" value="TreeGrafter"/>
</dbReference>
<organism evidence="3 4">
    <name type="scientific">Dinothrombium tinctorium</name>
    <dbReference type="NCBI Taxonomy" id="1965070"/>
    <lineage>
        <taxon>Eukaryota</taxon>
        <taxon>Metazoa</taxon>
        <taxon>Ecdysozoa</taxon>
        <taxon>Arthropoda</taxon>
        <taxon>Chelicerata</taxon>
        <taxon>Arachnida</taxon>
        <taxon>Acari</taxon>
        <taxon>Acariformes</taxon>
        <taxon>Trombidiformes</taxon>
        <taxon>Prostigmata</taxon>
        <taxon>Anystina</taxon>
        <taxon>Parasitengona</taxon>
        <taxon>Trombidioidea</taxon>
        <taxon>Trombidiidae</taxon>
        <taxon>Dinothrombium</taxon>
    </lineage>
</organism>
<evidence type="ECO:0000313" key="4">
    <source>
        <dbReference type="Proteomes" id="UP000285301"/>
    </source>
</evidence>
<dbReference type="Proteomes" id="UP000285301">
    <property type="component" value="Unassembled WGS sequence"/>
</dbReference>
<dbReference type="Gene3D" id="2.20.70.10">
    <property type="match status" value="2"/>
</dbReference>
<keyword evidence="1" id="KW-0677">Repeat</keyword>
<dbReference type="SUPFAM" id="SSF51045">
    <property type="entry name" value="WW domain"/>
    <property type="match status" value="2"/>
</dbReference>
<dbReference type="EMBL" id="NCKU01006354">
    <property type="protein sequence ID" value="RWS03578.1"/>
    <property type="molecule type" value="Genomic_DNA"/>
</dbReference>
<evidence type="ECO:0000256" key="1">
    <source>
        <dbReference type="ARBA" id="ARBA00022737"/>
    </source>
</evidence>
<feature type="domain" description="WW" evidence="2">
    <location>
        <begin position="66"/>
        <end position="85"/>
    </location>
</feature>
<evidence type="ECO:0000313" key="3">
    <source>
        <dbReference type="EMBL" id="RWS03578.1"/>
    </source>
</evidence>
<name>A0A443QKN1_9ACAR</name>
<reference evidence="3 4" key="1">
    <citation type="journal article" date="2018" name="Gigascience">
        <title>Genomes of trombidid mites reveal novel predicted allergens and laterally-transferred genes associated with secondary metabolism.</title>
        <authorList>
            <person name="Dong X."/>
            <person name="Chaisiri K."/>
            <person name="Xia D."/>
            <person name="Armstrong S.D."/>
            <person name="Fang Y."/>
            <person name="Donnelly M.J."/>
            <person name="Kadowaki T."/>
            <person name="McGarry J.W."/>
            <person name="Darby A.C."/>
            <person name="Makepeace B.L."/>
        </authorList>
    </citation>
    <scope>NUCLEOTIDE SEQUENCE [LARGE SCALE GENOMIC DNA]</scope>
    <source>
        <strain evidence="3">UoL-WK</strain>
    </source>
</reference>
<feature type="domain" description="WW" evidence="2">
    <location>
        <begin position="37"/>
        <end position="59"/>
    </location>
</feature>
<proteinExistence type="predicted"/>
<feature type="non-terminal residue" evidence="3">
    <location>
        <position position="85"/>
    </location>
</feature>
<protein>
    <recommendedName>
        <fullName evidence="2">WW domain-containing protein</fullName>
    </recommendedName>
</protein>
<dbReference type="OrthoDB" id="5859304at2759"/>
<gene>
    <name evidence="3" type="ORF">B4U79_15393</name>
</gene>
<evidence type="ECO:0000259" key="2">
    <source>
        <dbReference type="PROSITE" id="PS50020"/>
    </source>
</evidence>
<dbReference type="InterPro" id="IPR001202">
    <property type="entry name" value="WW_dom"/>
</dbReference>
<dbReference type="CDD" id="cd00201">
    <property type="entry name" value="WW"/>
    <property type="match status" value="1"/>
</dbReference>
<comment type="caution">
    <text evidence="3">The sequence shown here is derived from an EMBL/GenBank/DDBJ whole genome shotgun (WGS) entry which is preliminary data.</text>
</comment>
<accession>A0A443QKN1</accession>
<dbReference type="PANTHER" id="PTHR10316:SF68">
    <property type="entry name" value="AGAP003128-PA"/>
    <property type="match status" value="1"/>
</dbReference>
<dbReference type="GO" id="GO:0005737">
    <property type="term" value="C:cytoplasm"/>
    <property type="evidence" value="ECO:0007669"/>
    <property type="project" value="TreeGrafter"/>
</dbReference>
<dbReference type="PROSITE" id="PS50020">
    <property type="entry name" value="WW_DOMAIN_2"/>
    <property type="match status" value="2"/>
</dbReference>